<dbReference type="EMBL" id="JACPHQ010000002">
    <property type="protein sequence ID" value="MBI2465670.1"/>
    <property type="molecule type" value="Genomic_DNA"/>
</dbReference>
<dbReference type="Proteomes" id="UP000709672">
    <property type="component" value="Unassembled WGS sequence"/>
</dbReference>
<proteinExistence type="predicted"/>
<sequence>MIKKRLHIGVLVATLALTAGGLSSYTLSRNGYFPAATVNGDWISYREVKENADVSRRIWAQGLAGSGDDLDILFKRGSEGELFRRSLENLIVNSIIRSSVTAEVLRKAQKEVDNNFNGSTAANLSGVVKNVYNWDPAKFKTRILEPQALMQVLAEEKGADFDAWLQAAELKSKVKIWFVPFEWLEGELKNK</sequence>
<comment type="caution">
    <text evidence="1">The sequence shown here is derived from an EMBL/GenBank/DDBJ whole genome shotgun (WGS) entry which is preliminary data.</text>
</comment>
<protein>
    <submittedName>
        <fullName evidence="1">Uncharacterized protein</fullName>
    </submittedName>
</protein>
<evidence type="ECO:0000313" key="1">
    <source>
        <dbReference type="EMBL" id="MBI2465670.1"/>
    </source>
</evidence>
<evidence type="ECO:0000313" key="2">
    <source>
        <dbReference type="Proteomes" id="UP000709672"/>
    </source>
</evidence>
<name>A0A931YD23_9BACT</name>
<reference evidence="1" key="1">
    <citation type="submission" date="2020-07" db="EMBL/GenBank/DDBJ databases">
        <title>Huge and variable diversity of episymbiotic CPR bacteria and DPANN archaea in groundwater ecosystems.</title>
        <authorList>
            <person name="He C.Y."/>
            <person name="Keren R."/>
            <person name="Whittaker M."/>
            <person name="Farag I.F."/>
            <person name="Doudna J."/>
            <person name="Cate J.H.D."/>
            <person name="Banfield J.F."/>
        </authorList>
    </citation>
    <scope>NUCLEOTIDE SEQUENCE</scope>
    <source>
        <strain evidence="1">NC_groundwater_418_Ag_B-0.1um_45_10</strain>
    </source>
</reference>
<organism evidence="1 2">
    <name type="scientific">Candidatus Sungiibacteriota bacterium</name>
    <dbReference type="NCBI Taxonomy" id="2750080"/>
    <lineage>
        <taxon>Bacteria</taxon>
        <taxon>Candidatus Sungiibacteriota</taxon>
    </lineage>
</organism>
<accession>A0A931YD23</accession>
<dbReference type="AlphaFoldDB" id="A0A931YD23"/>
<gene>
    <name evidence="1" type="ORF">HYV66_00320</name>
</gene>